<dbReference type="AlphaFoldDB" id="A0A0C3AZ65"/>
<dbReference type="CDD" id="cd16454">
    <property type="entry name" value="RING-H2_PA-TM-RING"/>
    <property type="match status" value="1"/>
</dbReference>
<dbReference type="SMART" id="SM00184">
    <property type="entry name" value="RING"/>
    <property type="match status" value="1"/>
</dbReference>
<dbReference type="EMBL" id="KN822005">
    <property type="protein sequence ID" value="KIM70287.1"/>
    <property type="molecule type" value="Genomic_DNA"/>
</dbReference>
<dbReference type="OrthoDB" id="8062037at2759"/>
<dbReference type="GO" id="GO:0008270">
    <property type="term" value="F:zinc ion binding"/>
    <property type="evidence" value="ECO:0007669"/>
    <property type="project" value="UniProtKB-KW"/>
</dbReference>
<feature type="region of interest" description="Disordered" evidence="5">
    <location>
        <begin position="296"/>
        <end position="363"/>
    </location>
</feature>
<accession>A0A0C3AZ65</accession>
<keyword evidence="1" id="KW-0479">Metal-binding</keyword>
<dbReference type="HOGENOM" id="CLU_049060_0_0_1"/>
<evidence type="ECO:0000256" key="4">
    <source>
        <dbReference type="PROSITE-ProRule" id="PRU00175"/>
    </source>
</evidence>
<proteinExistence type="predicted"/>
<keyword evidence="2 4" id="KW-0863">Zinc-finger</keyword>
<reference evidence="7 8" key="1">
    <citation type="submission" date="2014-04" db="EMBL/GenBank/DDBJ databases">
        <authorList>
            <consortium name="DOE Joint Genome Institute"/>
            <person name="Kuo A."/>
            <person name="Kohler A."/>
            <person name="Nagy L.G."/>
            <person name="Floudas D."/>
            <person name="Copeland A."/>
            <person name="Barry K.W."/>
            <person name="Cichocki N."/>
            <person name="Veneault-Fourrey C."/>
            <person name="LaButti K."/>
            <person name="Lindquist E.A."/>
            <person name="Lipzen A."/>
            <person name="Lundell T."/>
            <person name="Morin E."/>
            <person name="Murat C."/>
            <person name="Sun H."/>
            <person name="Tunlid A."/>
            <person name="Henrissat B."/>
            <person name="Grigoriev I.V."/>
            <person name="Hibbett D.S."/>
            <person name="Martin F."/>
            <person name="Nordberg H.P."/>
            <person name="Cantor M.N."/>
            <person name="Hua S.X."/>
        </authorList>
    </citation>
    <scope>NUCLEOTIDE SEQUENCE [LARGE SCALE GENOMIC DNA]</scope>
    <source>
        <strain evidence="7 8">Foug A</strain>
    </source>
</reference>
<name>A0A0C3AZ65_9AGAM</name>
<evidence type="ECO:0000256" key="5">
    <source>
        <dbReference type="SAM" id="MobiDB-lite"/>
    </source>
</evidence>
<keyword evidence="3" id="KW-0862">Zinc</keyword>
<organism evidence="7 8">
    <name type="scientific">Scleroderma citrinum Foug A</name>
    <dbReference type="NCBI Taxonomy" id="1036808"/>
    <lineage>
        <taxon>Eukaryota</taxon>
        <taxon>Fungi</taxon>
        <taxon>Dikarya</taxon>
        <taxon>Basidiomycota</taxon>
        <taxon>Agaricomycotina</taxon>
        <taxon>Agaricomycetes</taxon>
        <taxon>Agaricomycetidae</taxon>
        <taxon>Boletales</taxon>
        <taxon>Sclerodermatineae</taxon>
        <taxon>Sclerodermataceae</taxon>
        <taxon>Scleroderma</taxon>
    </lineage>
</organism>
<dbReference type="PROSITE" id="PS50089">
    <property type="entry name" value="ZF_RING_2"/>
    <property type="match status" value="1"/>
</dbReference>
<dbReference type="InterPro" id="IPR001841">
    <property type="entry name" value="Znf_RING"/>
</dbReference>
<reference evidence="8" key="2">
    <citation type="submission" date="2015-01" db="EMBL/GenBank/DDBJ databases">
        <title>Evolutionary Origins and Diversification of the Mycorrhizal Mutualists.</title>
        <authorList>
            <consortium name="DOE Joint Genome Institute"/>
            <consortium name="Mycorrhizal Genomics Consortium"/>
            <person name="Kohler A."/>
            <person name="Kuo A."/>
            <person name="Nagy L.G."/>
            <person name="Floudas D."/>
            <person name="Copeland A."/>
            <person name="Barry K.W."/>
            <person name="Cichocki N."/>
            <person name="Veneault-Fourrey C."/>
            <person name="LaButti K."/>
            <person name="Lindquist E.A."/>
            <person name="Lipzen A."/>
            <person name="Lundell T."/>
            <person name="Morin E."/>
            <person name="Murat C."/>
            <person name="Riley R."/>
            <person name="Ohm R."/>
            <person name="Sun H."/>
            <person name="Tunlid A."/>
            <person name="Henrissat B."/>
            <person name="Grigoriev I.V."/>
            <person name="Hibbett D.S."/>
            <person name="Martin F."/>
        </authorList>
    </citation>
    <scope>NUCLEOTIDE SEQUENCE [LARGE SCALE GENOMIC DNA]</scope>
    <source>
        <strain evidence="8">Foug A</strain>
    </source>
</reference>
<dbReference type="Pfam" id="PF13639">
    <property type="entry name" value="zf-RING_2"/>
    <property type="match status" value="1"/>
</dbReference>
<evidence type="ECO:0000256" key="1">
    <source>
        <dbReference type="ARBA" id="ARBA00022723"/>
    </source>
</evidence>
<dbReference type="Proteomes" id="UP000053989">
    <property type="component" value="Unassembled WGS sequence"/>
</dbReference>
<dbReference type="Gene3D" id="3.30.40.10">
    <property type="entry name" value="Zinc/RING finger domain, C3HC4 (zinc finger)"/>
    <property type="match status" value="1"/>
</dbReference>
<keyword evidence="8" id="KW-1185">Reference proteome</keyword>
<dbReference type="InParanoid" id="A0A0C3AZ65"/>
<evidence type="ECO:0000313" key="7">
    <source>
        <dbReference type="EMBL" id="KIM70287.1"/>
    </source>
</evidence>
<feature type="compositionally biased region" description="Gly residues" evidence="5">
    <location>
        <begin position="345"/>
        <end position="359"/>
    </location>
</feature>
<evidence type="ECO:0000256" key="3">
    <source>
        <dbReference type="ARBA" id="ARBA00022833"/>
    </source>
</evidence>
<gene>
    <name evidence="7" type="ORF">SCLCIDRAFT_101333</name>
</gene>
<feature type="domain" description="RING-type" evidence="6">
    <location>
        <begin position="242"/>
        <end position="289"/>
    </location>
</feature>
<evidence type="ECO:0000313" key="8">
    <source>
        <dbReference type="Proteomes" id="UP000053989"/>
    </source>
</evidence>
<evidence type="ECO:0000259" key="6">
    <source>
        <dbReference type="PROSITE" id="PS50089"/>
    </source>
</evidence>
<feature type="compositionally biased region" description="Gly residues" evidence="5">
    <location>
        <begin position="328"/>
        <end position="337"/>
    </location>
</feature>
<protein>
    <recommendedName>
        <fullName evidence="6">RING-type domain-containing protein</fullName>
    </recommendedName>
</protein>
<feature type="region of interest" description="Disordered" evidence="5">
    <location>
        <begin position="80"/>
        <end position="99"/>
    </location>
</feature>
<dbReference type="SUPFAM" id="SSF57850">
    <property type="entry name" value="RING/U-box"/>
    <property type="match status" value="1"/>
</dbReference>
<dbReference type="InterPro" id="IPR013083">
    <property type="entry name" value="Znf_RING/FYVE/PHD"/>
</dbReference>
<dbReference type="STRING" id="1036808.A0A0C3AZ65"/>
<dbReference type="PANTHER" id="PTHR15710">
    <property type="entry name" value="E3 UBIQUITIN-PROTEIN LIGASE PRAJA"/>
    <property type="match status" value="1"/>
</dbReference>
<evidence type="ECO:0000256" key="2">
    <source>
        <dbReference type="ARBA" id="ARBA00022771"/>
    </source>
</evidence>
<sequence>MSLREPMWFCHECHAEMRPLMTPDPICASCRGTFVERLENPSDDPRNFQHNVSDDFDDPHFPGHIDNFLRGLRNSFDSQRDLFTPSSPPPALSRTPDRGMGGGGIRFEIHSRPGGSGRSVLIGGSNTLGRPSNQTESNVPTMSEFLRHDNDGDISGTLMAQYLLAMLARDPTGRRAEPFSDLFGQGGRWGDYVFDQEALDQIMTQLMENSATGRPVPVTDDILMNLPTDILTEGSPLLEKDCAVCKEQFTLHPEDHGELIIVTLPCNHPFHQDCIVPWLKSSGTCPVCRYQLVAQPQPPGGGPGPNSHGSPPNRPPPRPQSPNSSRRGSGGGGGGGASYLRSLFGGAGGSSSGGGGGNGYSSILERRSLGNYRNSPYFPDTGWMA</sequence>